<dbReference type="AlphaFoldDB" id="A0A3S4AQI5"/>
<dbReference type="PROSITE" id="PS51471">
    <property type="entry name" value="FE2OG_OXY"/>
    <property type="match status" value="1"/>
</dbReference>
<comment type="similarity">
    <text evidence="1">Belongs to the iron/ascorbate-dependent oxidoreductase family.</text>
</comment>
<dbReference type="PANTHER" id="PTHR33099:SF7">
    <property type="entry name" value="MYND-TYPE DOMAIN-CONTAINING PROTEIN"/>
    <property type="match status" value="1"/>
</dbReference>
<keyword evidence="1" id="KW-0408">Iron</keyword>
<gene>
    <name evidence="3" type="ORF">TT172_LOCUS2839</name>
</gene>
<sequence length="489" mass="54729">MPTAPPSRISDSPLFRELRESVAKETVAVTFACGGSVPVVPSLVDAAEEADDEALRATSCLPIDLRWDSDEKATLSSETKLTLPLEPNTENNLDRLIKDMTPATFGRGGEHVYDESYRKALKLDPTRFSSTFNPYELGIVDTIAQTLLPSLRHSQQTRSVKAELYKLNASLYSGPSGKFKAHVDTPRSPTQFGSLVVCLPLEHRGGALEVRHKGKTVTFDWSNSKDDGKGASVGWAAFYSDCEHEVLEVTEGHRLTLTYNLFCVRGNGQLGGNCPWLDATHLPLYKTVLALVQDDGWEKGGYLGYNCSHAYPHTSRTKLNFLAPDNLKGADMLMYEIFRSLGLKVSFRPVVTDLHYSDEGGDARPVVGLELPWAMWGFLDDSELQETYDEWTGKVPGAYMKRHRWYWTRDRTRTRQPEPEPEPTPLPEYVRFEDIHWLNDLGHREPQISWTAYGNEPSTMTTYSYCALIVEVPPRGSQEAEDGETGQSA</sequence>
<proteinExistence type="inferred from homology"/>
<dbReference type="EMBL" id="OUUZ01000004">
    <property type="protein sequence ID" value="SPQ20420.1"/>
    <property type="molecule type" value="Genomic_DNA"/>
</dbReference>
<reference evidence="3 4" key="1">
    <citation type="submission" date="2018-04" db="EMBL/GenBank/DDBJ databases">
        <authorList>
            <person name="Huttner S."/>
            <person name="Dainat J."/>
        </authorList>
    </citation>
    <scope>NUCLEOTIDE SEQUENCE [LARGE SCALE GENOMIC DNA]</scope>
</reference>
<keyword evidence="1" id="KW-0560">Oxidoreductase</keyword>
<dbReference type="InterPro" id="IPR005123">
    <property type="entry name" value="Oxoglu/Fe-dep_dioxygenase_dom"/>
</dbReference>
<accession>A0A3S4AQI5</accession>
<feature type="domain" description="Fe2OG dioxygenase" evidence="2">
    <location>
        <begin position="161"/>
        <end position="265"/>
    </location>
</feature>
<dbReference type="PANTHER" id="PTHR33099">
    <property type="entry name" value="FE2OG DIOXYGENASE DOMAIN-CONTAINING PROTEIN"/>
    <property type="match status" value="1"/>
</dbReference>
<evidence type="ECO:0000313" key="4">
    <source>
        <dbReference type="Proteomes" id="UP000289323"/>
    </source>
</evidence>
<organism evidence="3 4">
    <name type="scientific">Thermothielavioides terrestris</name>
    <dbReference type="NCBI Taxonomy" id="2587410"/>
    <lineage>
        <taxon>Eukaryota</taxon>
        <taxon>Fungi</taxon>
        <taxon>Dikarya</taxon>
        <taxon>Ascomycota</taxon>
        <taxon>Pezizomycotina</taxon>
        <taxon>Sordariomycetes</taxon>
        <taxon>Sordariomycetidae</taxon>
        <taxon>Sordariales</taxon>
        <taxon>Chaetomiaceae</taxon>
        <taxon>Thermothielavioides</taxon>
    </lineage>
</organism>
<evidence type="ECO:0000259" key="2">
    <source>
        <dbReference type="PROSITE" id="PS51471"/>
    </source>
</evidence>
<dbReference type="InterPro" id="IPR044862">
    <property type="entry name" value="Pro_4_hyd_alph_FE2OG_OXY"/>
</dbReference>
<dbReference type="GO" id="GO:0016491">
    <property type="term" value="F:oxidoreductase activity"/>
    <property type="evidence" value="ECO:0007669"/>
    <property type="project" value="UniProtKB-KW"/>
</dbReference>
<evidence type="ECO:0000313" key="3">
    <source>
        <dbReference type="EMBL" id="SPQ20420.1"/>
    </source>
</evidence>
<evidence type="ECO:0000256" key="1">
    <source>
        <dbReference type="RuleBase" id="RU003682"/>
    </source>
</evidence>
<dbReference type="Pfam" id="PF13640">
    <property type="entry name" value="2OG-FeII_Oxy_3"/>
    <property type="match status" value="1"/>
</dbReference>
<dbReference type="Gene3D" id="2.60.120.620">
    <property type="entry name" value="q2cbj1_9rhob like domain"/>
    <property type="match status" value="1"/>
</dbReference>
<protein>
    <submittedName>
        <fullName evidence="3">395e13ec-bd05-4163-82fc-4c0ce8aa25bc</fullName>
    </submittedName>
</protein>
<dbReference type="Proteomes" id="UP000289323">
    <property type="component" value="Unassembled WGS sequence"/>
</dbReference>
<dbReference type="GO" id="GO:0046872">
    <property type="term" value="F:metal ion binding"/>
    <property type="evidence" value="ECO:0007669"/>
    <property type="project" value="UniProtKB-KW"/>
</dbReference>
<keyword evidence="1" id="KW-0479">Metal-binding</keyword>
<name>A0A3S4AQI5_9PEZI</name>